<organism evidence="3">
    <name type="scientific">Schistocephalus solidus</name>
    <name type="common">Tapeworm</name>
    <dbReference type="NCBI Taxonomy" id="70667"/>
    <lineage>
        <taxon>Eukaryota</taxon>
        <taxon>Metazoa</taxon>
        <taxon>Spiralia</taxon>
        <taxon>Lophotrochozoa</taxon>
        <taxon>Platyhelminthes</taxon>
        <taxon>Cestoda</taxon>
        <taxon>Eucestoda</taxon>
        <taxon>Diphyllobothriidea</taxon>
        <taxon>Diphyllobothriidae</taxon>
        <taxon>Schistocephalus</taxon>
    </lineage>
</organism>
<gene>
    <name evidence="1" type="ORF">SSLN_LOCUS19952</name>
</gene>
<dbReference type="WBParaSite" id="SSLN_0002069301-mRNA-1">
    <property type="protein sequence ID" value="SSLN_0002069301-mRNA-1"/>
    <property type="gene ID" value="SSLN_0002069301"/>
</dbReference>
<reference evidence="1 2" key="2">
    <citation type="submission" date="2018-11" db="EMBL/GenBank/DDBJ databases">
        <authorList>
            <consortium name="Pathogen Informatics"/>
        </authorList>
    </citation>
    <scope>NUCLEOTIDE SEQUENCE [LARGE SCALE GENOMIC DNA]</scope>
    <source>
        <strain evidence="1 2">NST_G2</strain>
    </source>
</reference>
<proteinExistence type="predicted"/>
<evidence type="ECO:0000313" key="3">
    <source>
        <dbReference type="WBParaSite" id="SSLN_0002069301-mRNA-1"/>
    </source>
</evidence>
<evidence type="ECO:0000313" key="1">
    <source>
        <dbReference type="EMBL" id="VDM06338.1"/>
    </source>
</evidence>
<accession>A0A183TU04</accession>
<evidence type="ECO:0000313" key="2">
    <source>
        <dbReference type="Proteomes" id="UP000275846"/>
    </source>
</evidence>
<keyword evidence="2" id="KW-1185">Reference proteome</keyword>
<dbReference type="AlphaFoldDB" id="A0A183TU04"/>
<protein>
    <submittedName>
        <fullName evidence="3">TAXi_C domain-containing protein</fullName>
    </submittedName>
</protein>
<name>A0A183TU04_SCHSO</name>
<reference evidence="3" key="1">
    <citation type="submission" date="2016-06" db="UniProtKB">
        <authorList>
            <consortium name="WormBaseParasite"/>
        </authorList>
    </citation>
    <scope>IDENTIFICATION</scope>
</reference>
<dbReference type="EMBL" id="UYSU01050833">
    <property type="protein sequence ID" value="VDM06338.1"/>
    <property type="molecule type" value="Genomic_DNA"/>
</dbReference>
<sequence>MSPVGRHIVVSRIGVVNKPSGPHVYLLLNKFYVTDFTQVVNAPVAASNWFLTLTGGSSKLGSSQRPHPGQQRAKPGDGLRCCVCLHTRYPKSSQQLPLIGASTVSFVVTVVSFWENCYKPA</sequence>
<dbReference type="Proteomes" id="UP000275846">
    <property type="component" value="Unassembled WGS sequence"/>
</dbReference>